<dbReference type="RefSeq" id="WP_104711680.1">
    <property type="nucleotide sequence ID" value="NZ_PTRA01000001.1"/>
</dbReference>
<protein>
    <recommendedName>
        <fullName evidence="2">Capsule synthesis protein CapA domain-containing protein</fullName>
    </recommendedName>
</protein>
<dbReference type="Proteomes" id="UP000239590">
    <property type="component" value="Unassembled WGS sequence"/>
</dbReference>
<evidence type="ECO:0000313" key="4">
    <source>
        <dbReference type="Proteomes" id="UP000239590"/>
    </source>
</evidence>
<dbReference type="CDD" id="cd07381">
    <property type="entry name" value="MPP_CapA"/>
    <property type="match status" value="1"/>
</dbReference>
<dbReference type="EMBL" id="PTRA01000001">
    <property type="protein sequence ID" value="PQA59864.1"/>
    <property type="molecule type" value="Genomic_DNA"/>
</dbReference>
<dbReference type="SMART" id="SM00854">
    <property type="entry name" value="PGA_cap"/>
    <property type="match status" value="1"/>
</dbReference>
<dbReference type="PANTHER" id="PTHR33393:SF11">
    <property type="entry name" value="POLYGLUTAMINE SYNTHESIS ACCESSORY PROTEIN RV0574C-RELATED"/>
    <property type="match status" value="1"/>
</dbReference>
<evidence type="ECO:0000259" key="2">
    <source>
        <dbReference type="SMART" id="SM00854"/>
    </source>
</evidence>
<dbReference type="InterPro" id="IPR019079">
    <property type="entry name" value="Capsule_synth_CapA"/>
</dbReference>
<gene>
    <name evidence="3" type="ORF">C5O19_09640</name>
</gene>
<comment type="caution">
    <text evidence="3">The sequence shown here is derived from an EMBL/GenBank/DDBJ whole genome shotgun (WGS) entry which is preliminary data.</text>
</comment>
<sequence>MKKRYSEATVFPVMPYTAKGERLLRTLTRVYRPLHWLRKGTWQVPLNNFEENPKLSPYVGAAYLGYKYYIAPPVQAQDKLQAHFRSQRLDFTPSPAFQSQSKLTLSAGGDLMPYERINPQATQHLWDEVGEWFFNADLVVANLETPMVADKPAAAVPEIMLNDMHFNGSDEMFRIFSGNGTFRGYDLLSTANNHSLDQGESGVQETIKFLRKKGVAYAGTAASAEEANQPVILERNGIRIGFLSWTSNLNKFETEAGKEWLVNYERLNRAGADVSRIKTQVQAAREHGADVVVFLFHTGNAYQAYPSAHTVEIYHRVFRECGVDIILGSHPHNPQPMERVDFNDPFTGEAKAGFAIYSLADFVAYDIFVWDRLVPLLKLTIEKGTENGREKTLLTQVQVLPVYNWGAKQSQTDEMRFLDLKKTVRLVKDGLAPQYLSELCQRELMHLNWFCDTHFLPEKADHLLASTGASYPRFTRNSSHS</sequence>
<dbReference type="AlphaFoldDB" id="A0A2S7IQ73"/>
<name>A0A2S7IQ73_9BACT</name>
<evidence type="ECO:0000313" key="3">
    <source>
        <dbReference type="EMBL" id="PQA59864.1"/>
    </source>
</evidence>
<proteinExistence type="inferred from homology"/>
<dbReference type="SUPFAM" id="SSF56300">
    <property type="entry name" value="Metallo-dependent phosphatases"/>
    <property type="match status" value="1"/>
</dbReference>
<reference evidence="4" key="1">
    <citation type="submission" date="2018-02" db="EMBL/GenBank/DDBJ databases">
        <title>Genome sequencing of Solimonas sp. HR-BB.</title>
        <authorList>
            <person name="Lee Y."/>
            <person name="Jeon C.O."/>
        </authorList>
    </citation>
    <scope>NUCLEOTIDE SEQUENCE [LARGE SCALE GENOMIC DNA]</scope>
    <source>
        <strain evidence="4">HR-U</strain>
    </source>
</reference>
<dbReference type="InterPro" id="IPR029052">
    <property type="entry name" value="Metallo-depent_PP-like"/>
</dbReference>
<dbReference type="InterPro" id="IPR052169">
    <property type="entry name" value="CW_Biosynth-Accessory"/>
</dbReference>
<dbReference type="Gene3D" id="3.60.21.10">
    <property type="match status" value="1"/>
</dbReference>
<feature type="domain" description="Capsule synthesis protein CapA" evidence="2">
    <location>
        <begin position="104"/>
        <end position="366"/>
    </location>
</feature>
<dbReference type="Pfam" id="PF09587">
    <property type="entry name" value="PGA_cap"/>
    <property type="match status" value="1"/>
</dbReference>
<accession>A0A2S7IQ73</accession>
<dbReference type="OrthoDB" id="9810906at2"/>
<dbReference type="PANTHER" id="PTHR33393">
    <property type="entry name" value="POLYGLUTAMINE SYNTHESIS ACCESSORY PROTEIN RV0574C-RELATED"/>
    <property type="match status" value="1"/>
</dbReference>
<comment type="similarity">
    <text evidence="1">Belongs to the CapA family.</text>
</comment>
<keyword evidence="4" id="KW-1185">Reference proteome</keyword>
<organism evidence="3 4">
    <name type="scientific">Siphonobacter curvatus</name>
    <dbReference type="NCBI Taxonomy" id="2094562"/>
    <lineage>
        <taxon>Bacteria</taxon>
        <taxon>Pseudomonadati</taxon>
        <taxon>Bacteroidota</taxon>
        <taxon>Cytophagia</taxon>
        <taxon>Cytophagales</taxon>
        <taxon>Cytophagaceae</taxon>
        <taxon>Siphonobacter</taxon>
    </lineage>
</organism>
<evidence type="ECO:0000256" key="1">
    <source>
        <dbReference type="ARBA" id="ARBA00005662"/>
    </source>
</evidence>